<proteinExistence type="predicted"/>
<gene>
    <name evidence="1" type="ORF">B0A72_15550</name>
    <name evidence="2" type="ORF">SAMN05444387_2553</name>
</gene>
<comment type="caution">
    <text evidence="1">The sequence shown here is derived from an EMBL/GenBank/DDBJ whole genome shotgun (WGS) entry which is preliminary data.</text>
</comment>
<dbReference type="Proteomes" id="UP000184216">
    <property type="component" value="Unassembled WGS sequence"/>
</dbReference>
<reference evidence="2 3" key="2">
    <citation type="submission" date="2016-11" db="EMBL/GenBank/DDBJ databases">
        <authorList>
            <person name="Varghese N."/>
            <person name="Submissions S."/>
        </authorList>
    </citation>
    <scope>NUCLEOTIDE SEQUENCE [LARGE SCALE GENOMIC DNA]</scope>
    <source>
        <strain evidence="2 3">DSM 6368</strain>
    </source>
</reference>
<sequence length="134" mass="15025">MLNKIKNSLLCKCLQVLLIGYFLMSSMNMSNSLSQIIKENTEQDSIKGMTCNFLKKIFKCDGITEEKNDFESKDAKTAKVAKGIPSLDYLIPLSASLPDLYIKTGTKGKNYINNPIFTFGFHGKIHLPPPQFIV</sequence>
<dbReference type="Proteomes" id="UP000198431">
    <property type="component" value="Unassembled WGS sequence"/>
</dbReference>
<evidence type="ECO:0000313" key="4">
    <source>
        <dbReference type="Proteomes" id="UP000198431"/>
    </source>
</evidence>
<dbReference type="AlphaFoldDB" id="A0AB36NYU7"/>
<keyword evidence="3" id="KW-1185">Reference proteome</keyword>
<name>A0AB36NYU7_9FLAO</name>
<dbReference type="EMBL" id="MUHB01000015">
    <property type="protein sequence ID" value="OXB03176.1"/>
    <property type="molecule type" value="Genomic_DNA"/>
</dbReference>
<protein>
    <submittedName>
        <fullName evidence="1">Uncharacterized protein</fullName>
    </submittedName>
</protein>
<organism evidence="1 4">
    <name type="scientific">Flavobacterium pectinovorum</name>
    <dbReference type="NCBI Taxonomy" id="29533"/>
    <lineage>
        <taxon>Bacteria</taxon>
        <taxon>Pseudomonadati</taxon>
        <taxon>Bacteroidota</taxon>
        <taxon>Flavobacteriia</taxon>
        <taxon>Flavobacteriales</taxon>
        <taxon>Flavobacteriaceae</taxon>
        <taxon>Flavobacterium</taxon>
    </lineage>
</organism>
<dbReference type="EMBL" id="FRBX01000003">
    <property type="protein sequence ID" value="SHM46197.1"/>
    <property type="molecule type" value="Genomic_DNA"/>
</dbReference>
<dbReference type="RefSeq" id="WP_073395299.1">
    <property type="nucleotide sequence ID" value="NZ_FRBX01000003.1"/>
</dbReference>
<evidence type="ECO:0000313" key="3">
    <source>
        <dbReference type="Proteomes" id="UP000184216"/>
    </source>
</evidence>
<evidence type="ECO:0000313" key="1">
    <source>
        <dbReference type="EMBL" id="OXB03176.1"/>
    </source>
</evidence>
<evidence type="ECO:0000313" key="2">
    <source>
        <dbReference type="EMBL" id="SHM46197.1"/>
    </source>
</evidence>
<reference evidence="1 4" key="1">
    <citation type="submission" date="2016-11" db="EMBL/GenBank/DDBJ databases">
        <title>Whole genomes of Flavobacteriaceae.</title>
        <authorList>
            <person name="Stine C."/>
            <person name="Li C."/>
            <person name="Tadesse D."/>
        </authorList>
    </citation>
    <scope>NUCLEOTIDE SEQUENCE [LARGE SCALE GENOMIC DNA]</scope>
    <source>
        <strain evidence="1 4">ATCC 19366</strain>
    </source>
</reference>
<accession>A0AB36NYU7</accession>